<name>A0A1H6VFX3_9FIRM</name>
<keyword evidence="1" id="KW-0732">Signal</keyword>
<proteinExistence type="predicted"/>
<dbReference type="AlphaFoldDB" id="A0A1H6VFX3"/>
<keyword evidence="3" id="KW-1185">Reference proteome</keyword>
<dbReference type="RefSeq" id="WP_091829132.1">
    <property type="nucleotide sequence ID" value="NZ_FNZK01000002.1"/>
</dbReference>
<protein>
    <recommendedName>
        <fullName evidence="4">Secreted protein</fullName>
    </recommendedName>
</protein>
<evidence type="ECO:0000313" key="3">
    <source>
        <dbReference type="Proteomes" id="UP000199662"/>
    </source>
</evidence>
<accession>A0A1H6VFX3</accession>
<feature type="signal peptide" evidence="1">
    <location>
        <begin position="1"/>
        <end position="22"/>
    </location>
</feature>
<evidence type="ECO:0000313" key="2">
    <source>
        <dbReference type="EMBL" id="SEJ00677.1"/>
    </source>
</evidence>
<reference evidence="2 3" key="1">
    <citation type="submission" date="2016-10" db="EMBL/GenBank/DDBJ databases">
        <authorList>
            <person name="de Groot N.N."/>
        </authorList>
    </citation>
    <scope>NUCLEOTIDE SEQUENCE [LARGE SCALE GENOMIC DNA]</scope>
    <source>
        <strain evidence="2 3">DSM 2179</strain>
    </source>
</reference>
<evidence type="ECO:0000256" key="1">
    <source>
        <dbReference type="SAM" id="SignalP"/>
    </source>
</evidence>
<dbReference type="Proteomes" id="UP000199662">
    <property type="component" value="Unassembled WGS sequence"/>
</dbReference>
<sequence length="150" mass="17276">MIKRNLLLITCLFMLFFTTASAADTQSNWQTAYKDNDATVYFDTNTVKTIGSPDILSVDLKTDLSQTMLQEIMTKYKASYDTANWNKIKYSVIYTVYNQKDKTLLSKNYRFFDGDNNLIATINDENKSVVSANSIQSKTYAAIFEWLYEN</sequence>
<gene>
    <name evidence="2" type="ORF">SAMN05660742_102249</name>
</gene>
<evidence type="ECO:0008006" key="4">
    <source>
        <dbReference type="Google" id="ProtNLM"/>
    </source>
</evidence>
<feature type="chain" id="PRO_5011496951" description="Secreted protein" evidence="1">
    <location>
        <begin position="23"/>
        <end position="150"/>
    </location>
</feature>
<dbReference type="EMBL" id="FNZK01000002">
    <property type="protein sequence ID" value="SEJ00677.1"/>
    <property type="molecule type" value="Genomic_DNA"/>
</dbReference>
<organism evidence="2 3">
    <name type="scientific">Propionispira arboris</name>
    <dbReference type="NCBI Taxonomy" id="84035"/>
    <lineage>
        <taxon>Bacteria</taxon>
        <taxon>Bacillati</taxon>
        <taxon>Bacillota</taxon>
        <taxon>Negativicutes</taxon>
        <taxon>Selenomonadales</taxon>
        <taxon>Selenomonadaceae</taxon>
        <taxon>Propionispira</taxon>
    </lineage>
</organism>